<gene>
    <name evidence="2" type="ORF">BKA59DRAFT_512724</name>
</gene>
<accession>A0A8K0WCT8</accession>
<comment type="caution">
    <text evidence="2">The sequence shown here is derived from an EMBL/GenBank/DDBJ whole genome shotgun (WGS) entry which is preliminary data.</text>
</comment>
<proteinExistence type="predicted"/>
<name>A0A8K0WCT8_9HYPO</name>
<protein>
    <submittedName>
        <fullName evidence="2">Uncharacterized protein</fullName>
    </submittedName>
</protein>
<reference evidence="2" key="1">
    <citation type="journal article" date="2021" name="Nat. Commun.">
        <title>Genetic determinants of endophytism in the Arabidopsis root mycobiome.</title>
        <authorList>
            <person name="Mesny F."/>
            <person name="Miyauchi S."/>
            <person name="Thiergart T."/>
            <person name="Pickel B."/>
            <person name="Atanasova L."/>
            <person name="Karlsson M."/>
            <person name="Huettel B."/>
            <person name="Barry K.W."/>
            <person name="Haridas S."/>
            <person name="Chen C."/>
            <person name="Bauer D."/>
            <person name="Andreopoulos W."/>
            <person name="Pangilinan J."/>
            <person name="LaButti K."/>
            <person name="Riley R."/>
            <person name="Lipzen A."/>
            <person name="Clum A."/>
            <person name="Drula E."/>
            <person name="Henrissat B."/>
            <person name="Kohler A."/>
            <person name="Grigoriev I.V."/>
            <person name="Martin F.M."/>
            <person name="Hacquard S."/>
        </authorList>
    </citation>
    <scope>NUCLEOTIDE SEQUENCE</scope>
    <source>
        <strain evidence="2">MPI-SDFR-AT-0068</strain>
    </source>
</reference>
<feature type="signal peptide" evidence="1">
    <location>
        <begin position="1"/>
        <end position="19"/>
    </location>
</feature>
<sequence>MLFAQVVALAALLVARSSATPTENASNQPHGIVKGAQTSRYSSPTLIPRGQVQKFRVAWGQQIQNGDGENHWVAWLHGEDACPGQAVLGKLNESPCDLNFFVDGIVVGFSCQEGTHNVEEVGIPGHWDSATCGPNNVNDRKIHCSNQHDIVQHGYCDWLSDDWG</sequence>
<keyword evidence="3" id="KW-1185">Reference proteome</keyword>
<dbReference type="Proteomes" id="UP000813427">
    <property type="component" value="Unassembled WGS sequence"/>
</dbReference>
<dbReference type="EMBL" id="JAGPXF010000004">
    <property type="protein sequence ID" value="KAH7246772.1"/>
    <property type="molecule type" value="Genomic_DNA"/>
</dbReference>
<dbReference type="AlphaFoldDB" id="A0A8K0WCT8"/>
<organism evidence="2 3">
    <name type="scientific">Fusarium tricinctum</name>
    <dbReference type="NCBI Taxonomy" id="61284"/>
    <lineage>
        <taxon>Eukaryota</taxon>
        <taxon>Fungi</taxon>
        <taxon>Dikarya</taxon>
        <taxon>Ascomycota</taxon>
        <taxon>Pezizomycotina</taxon>
        <taxon>Sordariomycetes</taxon>
        <taxon>Hypocreomycetidae</taxon>
        <taxon>Hypocreales</taxon>
        <taxon>Nectriaceae</taxon>
        <taxon>Fusarium</taxon>
        <taxon>Fusarium tricinctum species complex</taxon>
    </lineage>
</organism>
<evidence type="ECO:0000313" key="2">
    <source>
        <dbReference type="EMBL" id="KAH7246772.1"/>
    </source>
</evidence>
<evidence type="ECO:0000313" key="3">
    <source>
        <dbReference type="Proteomes" id="UP000813427"/>
    </source>
</evidence>
<evidence type="ECO:0000256" key="1">
    <source>
        <dbReference type="SAM" id="SignalP"/>
    </source>
</evidence>
<dbReference type="OrthoDB" id="4438755at2759"/>
<keyword evidence="1" id="KW-0732">Signal</keyword>
<feature type="chain" id="PRO_5035439494" evidence="1">
    <location>
        <begin position="20"/>
        <end position="164"/>
    </location>
</feature>